<name>A0A6G7ZN34_9SPHN</name>
<organism evidence="2 3">
    <name type="scientific">Sphingomonas sinipercae</name>
    <dbReference type="NCBI Taxonomy" id="2714944"/>
    <lineage>
        <taxon>Bacteria</taxon>
        <taxon>Pseudomonadati</taxon>
        <taxon>Pseudomonadota</taxon>
        <taxon>Alphaproteobacteria</taxon>
        <taxon>Sphingomonadales</taxon>
        <taxon>Sphingomonadaceae</taxon>
        <taxon>Sphingomonas</taxon>
    </lineage>
</organism>
<evidence type="ECO:0000256" key="1">
    <source>
        <dbReference type="SAM" id="Phobius"/>
    </source>
</evidence>
<sequence>MKFLKALMWVAVTTLIILFAIRNWQDVTLSLWGDLRLDIKVPLLLLIMFLAGFLPAWATYKARLWNAKHRPAAVPPPVPPITRPEEVFE</sequence>
<dbReference type="EMBL" id="CP049871">
    <property type="protein sequence ID" value="QIL02306.1"/>
    <property type="molecule type" value="Genomic_DNA"/>
</dbReference>
<reference evidence="2 3" key="1">
    <citation type="submission" date="2020-03" db="EMBL/GenBank/DDBJ databases">
        <title>Sphingomonas sp. nov., isolated from fish.</title>
        <authorList>
            <person name="Hyun D.-W."/>
            <person name="Bae J.-W."/>
        </authorList>
    </citation>
    <scope>NUCLEOTIDE SEQUENCE [LARGE SCALE GENOMIC DNA]</scope>
    <source>
        <strain evidence="2 3">HDW15C</strain>
    </source>
</reference>
<accession>A0A6G7ZN34</accession>
<dbReference type="Proteomes" id="UP000502502">
    <property type="component" value="Chromosome"/>
</dbReference>
<feature type="transmembrane region" description="Helical" evidence="1">
    <location>
        <begin position="41"/>
        <end position="60"/>
    </location>
</feature>
<keyword evidence="1" id="KW-0812">Transmembrane</keyword>
<evidence type="ECO:0000313" key="3">
    <source>
        <dbReference type="Proteomes" id="UP000502502"/>
    </source>
</evidence>
<gene>
    <name evidence="2" type="ORF">G7078_05550</name>
</gene>
<dbReference type="AlphaFoldDB" id="A0A6G7ZN34"/>
<dbReference type="RefSeq" id="WP_166093839.1">
    <property type="nucleotide sequence ID" value="NZ_CP049871.1"/>
</dbReference>
<keyword evidence="1" id="KW-1133">Transmembrane helix</keyword>
<keyword evidence="1" id="KW-0472">Membrane</keyword>
<evidence type="ECO:0000313" key="2">
    <source>
        <dbReference type="EMBL" id="QIL02306.1"/>
    </source>
</evidence>
<proteinExistence type="predicted"/>
<dbReference type="KEGG" id="ssin:G7078_05550"/>
<protein>
    <submittedName>
        <fullName evidence="2">LapA family protein</fullName>
    </submittedName>
</protein>
<keyword evidence="3" id="KW-1185">Reference proteome</keyword>